<dbReference type="STRING" id="1036611.A0A1L9Q282"/>
<dbReference type="RefSeq" id="XP_040673647.1">
    <property type="nucleotide sequence ID" value="XM_040810817.1"/>
</dbReference>
<dbReference type="Proteomes" id="UP000184073">
    <property type="component" value="Unassembled WGS sequence"/>
</dbReference>
<protein>
    <submittedName>
        <fullName evidence="7">Uncharacterized protein</fullName>
    </submittedName>
</protein>
<proteinExistence type="inferred from homology"/>
<reference evidence="8" key="1">
    <citation type="journal article" date="2017" name="Genome Biol.">
        <title>Comparative genomics reveals high biological diversity and specific adaptations in the industrially and medically important fungal genus Aspergillus.</title>
        <authorList>
            <person name="de Vries R.P."/>
            <person name="Riley R."/>
            <person name="Wiebenga A."/>
            <person name="Aguilar-Osorio G."/>
            <person name="Amillis S."/>
            <person name="Uchima C.A."/>
            <person name="Anderluh G."/>
            <person name="Asadollahi M."/>
            <person name="Askin M."/>
            <person name="Barry K."/>
            <person name="Battaglia E."/>
            <person name="Bayram O."/>
            <person name="Benocci T."/>
            <person name="Braus-Stromeyer S.A."/>
            <person name="Caldana C."/>
            <person name="Canovas D."/>
            <person name="Cerqueira G.C."/>
            <person name="Chen F."/>
            <person name="Chen W."/>
            <person name="Choi C."/>
            <person name="Clum A."/>
            <person name="Dos Santos R.A."/>
            <person name="Damasio A.R."/>
            <person name="Diallinas G."/>
            <person name="Emri T."/>
            <person name="Fekete E."/>
            <person name="Flipphi M."/>
            <person name="Freyberg S."/>
            <person name="Gallo A."/>
            <person name="Gournas C."/>
            <person name="Habgood R."/>
            <person name="Hainaut M."/>
            <person name="Harispe M.L."/>
            <person name="Henrissat B."/>
            <person name="Hilden K.S."/>
            <person name="Hope R."/>
            <person name="Hossain A."/>
            <person name="Karabika E."/>
            <person name="Karaffa L."/>
            <person name="Karanyi Z."/>
            <person name="Krasevec N."/>
            <person name="Kuo A."/>
            <person name="Kusch H."/>
            <person name="LaButti K."/>
            <person name="Lagendijk E.L."/>
            <person name="Lapidus A."/>
            <person name="Levasseur A."/>
            <person name="Lindquist E."/>
            <person name="Lipzen A."/>
            <person name="Logrieco A.F."/>
            <person name="MacCabe A."/>
            <person name="Maekelae M.R."/>
            <person name="Malavazi I."/>
            <person name="Melin P."/>
            <person name="Meyer V."/>
            <person name="Mielnichuk N."/>
            <person name="Miskei M."/>
            <person name="Molnar A.P."/>
            <person name="Mule G."/>
            <person name="Ngan C.Y."/>
            <person name="Orejas M."/>
            <person name="Orosz E."/>
            <person name="Ouedraogo J.P."/>
            <person name="Overkamp K.M."/>
            <person name="Park H.-S."/>
            <person name="Perrone G."/>
            <person name="Piumi F."/>
            <person name="Punt P.J."/>
            <person name="Ram A.F."/>
            <person name="Ramon A."/>
            <person name="Rauscher S."/>
            <person name="Record E."/>
            <person name="Riano-Pachon D.M."/>
            <person name="Robert V."/>
            <person name="Roehrig J."/>
            <person name="Ruller R."/>
            <person name="Salamov A."/>
            <person name="Salih N.S."/>
            <person name="Samson R.A."/>
            <person name="Sandor E."/>
            <person name="Sanguinetti M."/>
            <person name="Schuetze T."/>
            <person name="Sepcic K."/>
            <person name="Shelest E."/>
            <person name="Sherlock G."/>
            <person name="Sophianopoulou V."/>
            <person name="Squina F.M."/>
            <person name="Sun H."/>
            <person name="Susca A."/>
            <person name="Todd R.B."/>
            <person name="Tsang A."/>
            <person name="Unkles S.E."/>
            <person name="van de Wiele N."/>
            <person name="van Rossen-Uffink D."/>
            <person name="Oliveira J.V."/>
            <person name="Vesth T.C."/>
            <person name="Visser J."/>
            <person name="Yu J.-H."/>
            <person name="Zhou M."/>
            <person name="Andersen M.R."/>
            <person name="Archer D.B."/>
            <person name="Baker S.E."/>
            <person name="Benoit I."/>
            <person name="Brakhage A.A."/>
            <person name="Braus G.H."/>
            <person name="Fischer R."/>
            <person name="Frisvad J.C."/>
            <person name="Goldman G.H."/>
            <person name="Houbraken J."/>
            <person name="Oakley B."/>
            <person name="Pocsi I."/>
            <person name="Scazzocchio C."/>
            <person name="Seiboth B."/>
            <person name="vanKuyk P.A."/>
            <person name="Wortman J."/>
            <person name="Dyer P.S."/>
            <person name="Grigoriev I.V."/>
        </authorList>
    </citation>
    <scope>NUCLEOTIDE SEQUENCE [LARGE SCALE GENOMIC DNA]</scope>
    <source>
        <strain evidence="8">CBS 583.65</strain>
    </source>
</reference>
<evidence type="ECO:0000256" key="1">
    <source>
        <dbReference type="ARBA" id="ARBA00001954"/>
    </source>
</evidence>
<dbReference type="GO" id="GO:0051213">
    <property type="term" value="F:dioxygenase activity"/>
    <property type="evidence" value="ECO:0007669"/>
    <property type="project" value="UniProtKB-KW"/>
</dbReference>
<evidence type="ECO:0000256" key="2">
    <source>
        <dbReference type="ARBA" id="ARBA00008654"/>
    </source>
</evidence>
<evidence type="ECO:0000256" key="6">
    <source>
        <dbReference type="ARBA" id="ARBA00023004"/>
    </source>
</evidence>
<dbReference type="GO" id="GO:0005739">
    <property type="term" value="C:mitochondrion"/>
    <property type="evidence" value="ECO:0007669"/>
    <property type="project" value="TreeGrafter"/>
</dbReference>
<keyword evidence="6" id="KW-0408">Iron</keyword>
<accession>A0A1L9Q282</accession>
<dbReference type="PANTHER" id="PTHR10696:SF25">
    <property type="entry name" value="OXIDOREDUCTASE AIM17-RELATED"/>
    <property type="match status" value="1"/>
</dbReference>
<dbReference type="InterPro" id="IPR042098">
    <property type="entry name" value="TauD-like_sf"/>
</dbReference>
<dbReference type="GO" id="GO:0045329">
    <property type="term" value="P:carnitine biosynthetic process"/>
    <property type="evidence" value="ECO:0007669"/>
    <property type="project" value="TreeGrafter"/>
</dbReference>
<dbReference type="GO" id="GO:0046872">
    <property type="term" value="F:metal ion binding"/>
    <property type="evidence" value="ECO:0007669"/>
    <property type="project" value="UniProtKB-KW"/>
</dbReference>
<dbReference type="SUPFAM" id="SSF51197">
    <property type="entry name" value="Clavaminate synthase-like"/>
    <property type="match status" value="1"/>
</dbReference>
<evidence type="ECO:0000313" key="7">
    <source>
        <dbReference type="EMBL" id="OJJ07885.1"/>
    </source>
</evidence>
<sequence>MEAFGILASVPVNYHYNHPDSNVYHTRKPFIDLCPLQIGITVYIRFQDFADAMEPYRGNQGDEDWKTKLLVGCLQKINWGPPFLAPFSNHDSLAIELQGKGFPQSPLSALNDKAEQWHRAARKSNARLQRPEYLYERKMNLGECALFDNTRTLNSRRAFEMQDVGKARWLRGTCVDKDPCLNKLRVLQSKFG</sequence>
<evidence type="ECO:0000256" key="3">
    <source>
        <dbReference type="ARBA" id="ARBA00022723"/>
    </source>
</evidence>
<dbReference type="VEuPathDB" id="FungiDB:ASPVEDRAFT_34062"/>
<dbReference type="AlphaFoldDB" id="A0A1L9Q282"/>
<evidence type="ECO:0000256" key="4">
    <source>
        <dbReference type="ARBA" id="ARBA00022964"/>
    </source>
</evidence>
<keyword evidence="3" id="KW-0479">Metal-binding</keyword>
<organism evidence="7 8">
    <name type="scientific">Aspergillus versicolor CBS 583.65</name>
    <dbReference type="NCBI Taxonomy" id="1036611"/>
    <lineage>
        <taxon>Eukaryota</taxon>
        <taxon>Fungi</taxon>
        <taxon>Dikarya</taxon>
        <taxon>Ascomycota</taxon>
        <taxon>Pezizomycotina</taxon>
        <taxon>Eurotiomycetes</taxon>
        <taxon>Eurotiomycetidae</taxon>
        <taxon>Eurotiales</taxon>
        <taxon>Aspergillaceae</taxon>
        <taxon>Aspergillus</taxon>
        <taxon>Aspergillus subgen. Nidulantes</taxon>
    </lineage>
</organism>
<dbReference type="InterPro" id="IPR050411">
    <property type="entry name" value="AlphaKG_dependent_hydroxylases"/>
</dbReference>
<dbReference type="GeneID" id="63726328"/>
<keyword evidence="4" id="KW-0223">Dioxygenase</keyword>
<dbReference type="OrthoDB" id="406634at2759"/>
<evidence type="ECO:0000313" key="8">
    <source>
        <dbReference type="Proteomes" id="UP000184073"/>
    </source>
</evidence>
<name>A0A1L9Q282_ASPVE</name>
<comment type="similarity">
    <text evidence="2">Belongs to the gamma-BBH/TMLD family.</text>
</comment>
<gene>
    <name evidence="7" type="ORF">ASPVEDRAFT_34062</name>
</gene>
<dbReference type="PANTHER" id="PTHR10696">
    <property type="entry name" value="GAMMA-BUTYROBETAINE HYDROXYLASE-RELATED"/>
    <property type="match status" value="1"/>
</dbReference>
<comment type="cofactor">
    <cofactor evidence="1">
        <name>Fe(2+)</name>
        <dbReference type="ChEBI" id="CHEBI:29033"/>
    </cofactor>
</comment>
<dbReference type="EMBL" id="KV878138">
    <property type="protein sequence ID" value="OJJ07885.1"/>
    <property type="molecule type" value="Genomic_DNA"/>
</dbReference>
<evidence type="ECO:0000256" key="5">
    <source>
        <dbReference type="ARBA" id="ARBA00023002"/>
    </source>
</evidence>
<keyword evidence="5" id="KW-0560">Oxidoreductase</keyword>
<dbReference type="Gene3D" id="3.60.130.10">
    <property type="entry name" value="Clavaminate synthase-like"/>
    <property type="match status" value="1"/>
</dbReference>
<keyword evidence="8" id="KW-1185">Reference proteome</keyword>